<dbReference type="OrthoDB" id="6407410at2759"/>
<evidence type="ECO:0000256" key="4">
    <source>
        <dbReference type="RuleBase" id="RU110713"/>
    </source>
</evidence>
<keyword evidence="3" id="KW-0862">Zinc</keyword>
<dbReference type="EMBL" id="KL659446">
    <property type="protein sequence ID" value="KFA69498.1"/>
    <property type="molecule type" value="Genomic_DNA"/>
</dbReference>
<sequence>MDPISAIASQVWACKTCDNPLLRDMDRIAYQNFRAVHGKGFLFHNAFNVDFGKTYERQMTTGWHSIRDVYCNRCNAYVGWQYEKAEHETQSYKVGKFLMEAELLRQASGAIEKLQARL</sequence>
<feature type="domain" description="Yippee" evidence="5">
    <location>
        <begin position="10"/>
        <end position="108"/>
    </location>
</feature>
<dbReference type="Proteomes" id="UP000028524">
    <property type="component" value="Unassembled WGS sequence"/>
</dbReference>
<dbReference type="HOGENOM" id="CLU_043857_3_2_1"/>
<reference evidence="6 7" key="1">
    <citation type="journal article" date="2014" name="BMC Genomics">
        <title>Comparative genome sequencing reveals chemotype-specific gene clusters in the toxigenic black mold Stachybotrys.</title>
        <authorList>
            <person name="Semeiks J."/>
            <person name="Borek D."/>
            <person name="Otwinowski Z."/>
            <person name="Grishin N.V."/>
        </authorList>
    </citation>
    <scope>NUCLEOTIDE SEQUENCE [LARGE SCALE GENOMIC DNA]</scope>
    <source>
        <strain evidence="6 7">IBT 40285</strain>
    </source>
</reference>
<protein>
    <recommendedName>
        <fullName evidence="4">Protein yippee-like</fullName>
    </recommendedName>
</protein>
<dbReference type="InterPro" id="IPR034751">
    <property type="entry name" value="Yippee"/>
</dbReference>
<name>A0A084QZW3_STAC4</name>
<evidence type="ECO:0000256" key="2">
    <source>
        <dbReference type="ARBA" id="ARBA00022723"/>
    </source>
</evidence>
<organism evidence="6 7">
    <name type="scientific">Stachybotrys chlorohalonatus (strain IBT 40285)</name>
    <dbReference type="NCBI Taxonomy" id="1283841"/>
    <lineage>
        <taxon>Eukaryota</taxon>
        <taxon>Fungi</taxon>
        <taxon>Dikarya</taxon>
        <taxon>Ascomycota</taxon>
        <taxon>Pezizomycotina</taxon>
        <taxon>Sordariomycetes</taxon>
        <taxon>Hypocreomycetidae</taxon>
        <taxon>Hypocreales</taxon>
        <taxon>Stachybotryaceae</taxon>
        <taxon>Stachybotrys</taxon>
    </lineage>
</organism>
<dbReference type="InterPro" id="IPR004910">
    <property type="entry name" value="Yippee/Mis18/Cereblon"/>
</dbReference>
<dbReference type="OMA" id="ETICKCT"/>
<dbReference type="InParanoid" id="A0A084QZW3"/>
<dbReference type="PROSITE" id="PS51792">
    <property type="entry name" value="YIPPEE"/>
    <property type="match status" value="1"/>
</dbReference>
<gene>
    <name evidence="6" type="ORF">S40285_05679</name>
</gene>
<keyword evidence="2" id="KW-0479">Metal-binding</keyword>
<evidence type="ECO:0000256" key="3">
    <source>
        <dbReference type="ARBA" id="ARBA00022833"/>
    </source>
</evidence>
<dbReference type="PANTHER" id="PTHR13848">
    <property type="entry name" value="PROTEIN YIPPEE-LIKE CG15309-RELATED"/>
    <property type="match status" value="1"/>
</dbReference>
<dbReference type="STRING" id="1283841.A0A084QZW3"/>
<evidence type="ECO:0000256" key="1">
    <source>
        <dbReference type="ARBA" id="ARBA00005613"/>
    </source>
</evidence>
<dbReference type="GO" id="GO:0046872">
    <property type="term" value="F:metal ion binding"/>
    <property type="evidence" value="ECO:0007669"/>
    <property type="project" value="UniProtKB-KW"/>
</dbReference>
<dbReference type="Pfam" id="PF03226">
    <property type="entry name" value="Yippee-Mis18"/>
    <property type="match status" value="1"/>
</dbReference>
<dbReference type="AlphaFoldDB" id="A0A084QZW3"/>
<evidence type="ECO:0000313" key="7">
    <source>
        <dbReference type="Proteomes" id="UP000028524"/>
    </source>
</evidence>
<keyword evidence="7" id="KW-1185">Reference proteome</keyword>
<proteinExistence type="inferred from homology"/>
<evidence type="ECO:0000259" key="5">
    <source>
        <dbReference type="PROSITE" id="PS51792"/>
    </source>
</evidence>
<dbReference type="InterPro" id="IPR039058">
    <property type="entry name" value="Yippee_fam"/>
</dbReference>
<accession>A0A084QZW3</accession>
<evidence type="ECO:0000313" key="6">
    <source>
        <dbReference type="EMBL" id="KFA69498.1"/>
    </source>
</evidence>
<comment type="similarity">
    <text evidence="1 4">Belongs to the yippee family.</text>
</comment>